<dbReference type="Gene3D" id="1.10.10.10">
    <property type="entry name" value="Winged helix-like DNA-binding domain superfamily/Winged helix DNA-binding domain"/>
    <property type="match status" value="1"/>
</dbReference>
<comment type="similarity">
    <text evidence="1">Belongs to the AfsR/DnrI/RedD regulatory family.</text>
</comment>
<dbReference type="Pfam" id="PF13191">
    <property type="entry name" value="AAA_16"/>
    <property type="match status" value="1"/>
</dbReference>
<dbReference type="SMART" id="SM01043">
    <property type="entry name" value="BTAD"/>
    <property type="match status" value="1"/>
</dbReference>
<dbReference type="Proteomes" id="UP000184440">
    <property type="component" value="Unassembled WGS sequence"/>
</dbReference>
<dbReference type="SMART" id="SM00862">
    <property type="entry name" value="Trans_reg_C"/>
    <property type="match status" value="1"/>
</dbReference>
<evidence type="ECO:0000256" key="1">
    <source>
        <dbReference type="ARBA" id="ARBA00005820"/>
    </source>
</evidence>
<evidence type="ECO:0000256" key="2">
    <source>
        <dbReference type="ARBA" id="ARBA00023125"/>
    </source>
</evidence>
<dbReference type="InterPro" id="IPR036388">
    <property type="entry name" value="WH-like_DNA-bd_sf"/>
</dbReference>
<dbReference type="SUPFAM" id="SSF48452">
    <property type="entry name" value="TPR-like"/>
    <property type="match status" value="1"/>
</dbReference>
<dbReference type="GO" id="GO:0000160">
    <property type="term" value="P:phosphorelay signal transduction system"/>
    <property type="evidence" value="ECO:0007669"/>
    <property type="project" value="InterPro"/>
</dbReference>
<dbReference type="InterPro" id="IPR016032">
    <property type="entry name" value="Sig_transdc_resp-reg_C-effctor"/>
</dbReference>
<dbReference type="InterPro" id="IPR027417">
    <property type="entry name" value="P-loop_NTPase"/>
</dbReference>
<evidence type="ECO:0000259" key="4">
    <source>
        <dbReference type="SMART" id="SM01043"/>
    </source>
</evidence>
<name>A0A1M7RB91_9ACTN</name>
<evidence type="ECO:0000259" key="3">
    <source>
        <dbReference type="SMART" id="SM00862"/>
    </source>
</evidence>
<keyword evidence="2" id="KW-0238">DNA-binding</keyword>
<dbReference type="RefSeq" id="WP_073260764.1">
    <property type="nucleotide sequence ID" value="NZ_FRCS01000009.1"/>
</dbReference>
<evidence type="ECO:0000313" key="5">
    <source>
        <dbReference type="EMBL" id="SHN43402.1"/>
    </source>
</evidence>
<dbReference type="InterPro" id="IPR001867">
    <property type="entry name" value="OmpR/PhoB-type_DNA-bd"/>
</dbReference>
<protein>
    <submittedName>
        <fullName evidence="5">Predicted ATPase</fullName>
    </submittedName>
</protein>
<accession>A0A1M7RB91</accession>
<reference evidence="5 6" key="1">
    <citation type="submission" date="2016-11" db="EMBL/GenBank/DDBJ databases">
        <authorList>
            <person name="Jaros S."/>
            <person name="Januszkiewicz K."/>
            <person name="Wedrychowicz H."/>
        </authorList>
    </citation>
    <scope>NUCLEOTIDE SEQUENCE [LARGE SCALE GENOMIC DNA]</scope>
    <source>
        <strain evidence="5 6">DSM 46144</strain>
    </source>
</reference>
<dbReference type="InterPro" id="IPR041664">
    <property type="entry name" value="AAA_16"/>
</dbReference>
<sequence>MLRCRVLGPLEIERPGTTPARLPRRQRALLTRLLLARGRVVTFDALADCVWGDEDGPADVRGALYTLASRVRAVLGNGLVTHSTGYSLALPSDAVDAWAFEDGLHAARAADGRVALERYERLLADWRGRAFDEFADGFAAAESVRLEELRRCAVAERIDLLIDLGDTASAVAIAEARATAHPLREAAEARWMETPAAAPAPARVPAPPGSFVGRSAELAALADAVEQGRLVTVVGPGGIGKTRLAVEFARARLDAAATHWVDLAAAPDPAATPFVFCDALRLTIPAARDVRTTLVTALARAPATVLVDNCEHVVDAVADLVAELTRACPELTVLATSREPLAIDGEQVVGLGPLPTDGAVELLRRRLRESGDPDPAPDAVLTALSARLDGMPLALELAAARAATLGLAALERSMAAPATRGRPDRHRDLVTVFDWSYRLLGEQEQRLLRRLAVFPDWFSFADVTGVCADDVLPAADIDGRLGALVAKSFVVRRSEVRAGERAYRLLVPVREFADRLLAATHEDERLRQRHAETVVAAAEDAAALLGTPAEPGGWRELAVAAPRLRAVYAWCRDNVRTDLAVRLSAALHRYACVRDDHEMLGWAETARLLPGAAAHPLRGLLCASAATRLMARGEWDAARRLAASGVAESGSDAPIPLIVLGDVEGAFDDGGESTYRRAWTVAREQGDAWGELEAAGNIAINRAHRGDLAERDVWIERCRAVLDRSSSPLLQAIMLYVFGVCHGSVDPASAETYLVRCHQLATRLGAAYVAGAAMTRITRFRSRLADLGRSLEIFETAIDQWRATGNRGELWVTLYRLVPFLVDAGEPETALAVYTAAIGSAELPERHLREHPHVRPVEQARAALGPAAVAGRLEWTGADAERVARAALAAIGRAARTS</sequence>
<dbReference type="InterPro" id="IPR011990">
    <property type="entry name" value="TPR-like_helical_dom_sf"/>
</dbReference>
<dbReference type="PANTHER" id="PTHR47691:SF3">
    <property type="entry name" value="HTH-TYPE TRANSCRIPTIONAL REGULATOR RV0890C-RELATED"/>
    <property type="match status" value="1"/>
</dbReference>
<dbReference type="Pfam" id="PF03704">
    <property type="entry name" value="BTAD"/>
    <property type="match status" value="1"/>
</dbReference>
<dbReference type="SUPFAM" id="SSF52540">
    <property type="entry name" value="P-loop containing nucleoside triphosphate hydrolases"/>
    <property type="match status" value="1"/>
</dbReference>
<dbReference type="STRING" id="134849.SAMN05443668_109150"/>
<dbReference type="GO" id="GO:0003677">
    <property type="term" value="F:DNA binding"/>
    <property type="evidence" value="ECO:0007669"/>
    <property type="project" value="UniProtKB-KW"/>
</dbReference>
<dbReference type="SUPFAM" id="SSF46894">
    <property type="entry name" value="C-terminal effector domain of the bipartite response regulators"/>
    <property type="match status" value="1"/>
</dbReference>
<dbReference type="PANTHER" id="PTHR47691">
    <property type="entry name" value="REGULATOR-RELATED"/>
    <property type="match status" value="1"/>
</dbReference>
<gene>
    <name evidence="5" type="ORF">SAMN05443668_109150</name>
</gene>
<keyword evidence="6" id="KW-1185">Reference proteome</keyword>
<dbReference type="InterPro" id="IPR005158">
    <property type="entry name" value="BTAD"/>
</dbReference>
<proteinExistence type="inferred from homology"/>
<dbReference type="AlphaFoldDB" id="A0A1M7RB91"/>
<organism evidence="5 6">
    <name type="scientific">Cryptosporangium aurantiacum</name>
    <dbReference type="NCBI Taxonomy" id="134849"/>
    <lineage>
        <taxon>Bacteria</taxon>
        <taxon>Bacillati</taxon>
        <taxon>Actinomycetota</taxon>
        <taxon>Actinomycetes</taxon>
        <taxon>Cryptosporangiales</taxon>
        <taxon>Cryptosporangiaceae</taxon>
        <taxon>Cryptosporangium</taxon>
    </lineage>
</organism>
<evidence type="ECO:0000313" key="6">
    <source>
        <dbReference type="Proteomes" id="UP000184440"/>
    </source>
</evidence>
<dbReference type="Gene3D" id="1.25.40.10">
    <property type="entry name" value="Tetratricopeptide repeat domain"/>
    <property type="match status" value="2"/>
</dbReference>
<dbReference type="Gene3D" id="3.40.50.300">
    <property type="entry name" value="P-loop containing nucleotide triphosphate hydrolases"/>
    <property type="match status" value="1"/>
</dbReference>
<feature type="domain" description="OmpR/PhoB-type" evidence="3">
    <location>
        <begin position="17"/>
        <end position="88"/>
    </location>
</feature>
<dbReference type="GO" id="GO:0006355">
    <property type="term" value="P:regulation of DNA-templated transcription"/>
    <property type="evidence" value="ECO:0007669"/>
    <property type="project" value="InterPro"/>
</dbReference>
<dbReference type="EMBL" id="FRCS01000009">
    <property type="protein sequence ID" value="SHN43402.1"/>
    <property type="molecule type" value="Genomic_DNA"/>
</dbReference>
<feature type="domain" description="Bacterial transcriptional activator" evidence="4">
    <location>
        <begin position="95"/>
        <end position="205"/>
    </location>
</feature>